<dbReference type="PANTHER" id="PTHR12236">
    <property type="entry name" value="STRUCTURAL CONTITUENT OF CUTICLE"/>
    <property type="match status" value="1"/>
</dbReference>
<dbReference type="InterPro" id="IPR000618">
    <property type="entry name" value="Insect_cuticle"/>
</dbReference>
<dbReference type="GO" id="GO:0031012">
    <property type="term" value="C:extracellular matrix"/>
    <property type="evidence" value="ECO:0007669"/>
    <property type="project" value="TreeGrafter"/>
</dbReference>
<protein>
    <submittedName>
        <fullName evidence="5">Adhesive plaque matrix protein-like</fullName>
    </submittedName>
</protein>
<organism evidence="5 6">
    <name type="scientific">Aphis craccivora</name>
    <name type="common">Cowpea aphid</name>
    <dbReference type="NCBI Taxonomy" id="307492"/>
    <lineage>
        <taxon>Eukaryota</taxon>
        <taxon>Metazoa</taxon>
        <taxon>Ecdysozoa</taxon>
        <taxon>Arthropoda</taxon>
        <taxon>Hexapoda</taxon>
        <taxon>Insecta</taxon>
        <taxon>Pterygota</taxon>
        <taxon>Neoptera</taxon>
        <taxon>Paraneoptera</taxon>
        <taxon>Hemiptera</taxon>
        <taxon>Sternorrhyncha</taxon>
        <taxon>Aphidomorpha</taxon>
        <taxon>Aphidoidea</taxon>
        <taxon>Aphididae</taxon>
        <taxon>Aphidini</taxon>
        <taxon>Aphis</taxon>
        <taxon>Aphis</taxon>
    </lineage>
</organism>
<dbReference type="InterPro" id="IPR051217">
    <property type="entry name" value="Insect_Cuticle_Struc_Prot"/>
</dbReference>
<dbReference type="Proteomes" id="UP000478052">
    <property type="component" value="Unassembled WGS sequence"/>
</dbReference>
<dbReference type="AlphaFoldDB" id="A0A6G0Z5Q2"/>
<dbReference type="PRINTS" id="PR00947">
    <property type="entry name" value="CUTICLE"/>
</dbReference>
<name>A0A6G0Z5Q2_APHCR</name>
<evidence type="ECO:0000256" key="4">
    <source>
        <dbReference type="SAM" id="SignalP"/>
    </source>
</evidence>
<feature type="signal peptide" evidence="4">
    <location>
        <begin position="1"/>
        <end position="17"/>
    </location>
</feature>
<dbReference type="EMBL" id="VUJU01001320">
    <property type="protein sequence ID" value="KAF0765814.1"/>
    <property type="molecule type" value="Genomic_DNA"/>
</dbReference>
<evidence type="ECO:0000256" key="1">
    <source>
        <dbReference type="ARBA" id="ARBA00022460"/>
    </source>
</evidence>
<dbReference type="PANTHER" id="PTHR12236:SF86">
    <property type="entry name" value="CCP84AC-RELATED"/>
    <property type="match status" value="1"/>
</dbReference>
<feature type="chain" id="PRO_5026116813" evidence="4">
    <location>
        <begin position="18"/>
        <end position="362"/>
    </location>
</feature>
<keyword evidence="1 2" id="KW-0193">Cuticle</keyword>
<dbReference type="GO" id="GO:0005615">
    <property type="term" value="C:extracellular space"/>
    <property type="evidence" value="ECO:0007669"/>
    <property type="project" value="TreeGrafter"/>
</dbReference>
<dbReference type="Pfam" id="PF00379">
    <property type="entry name" value="Chitin_bind_4"/>
    <property type="match status" value="2"/>
</dbReference>
<accession>A0A6G0Z5Q2</accession>
<dbReference type="PROSITE" id="PS51155">
    <property type="entry name" value="CHIT_BIND_RR_2"/>
    <property type="match status" value="2"/>
</dbReference>
<dbReference type="GO" id="GO:0042302">
    <property type="term" value="F:structural constituent of cuticle"/>
    <property type="evidence" value="ECO:0007669"/>
    <property type="project" value="UniProtKB-UniRule"/>
</dbReference>
<dbReference type="PROSITE" id="PS00233">
    <property type="entry name" value="CHIT_BIND_RR_1"/>
    <property type="match status" value="2"/>
</dbReference>
<keyword evidence="4" id="KW-0732">Signal</keyword>
<evidence type="ECO:0000256" key="3">
    <source>
        <dbReference type="SAM" id="MobiDB-lite"/>
    </source>
</evidence>
<evidence type="ECO:0000313" key="5">
    <source>
        <dbReference type="EMBL" id="KAF0765814.1"/>
    </source>
</evidence>
<evidence type="ECO:0000313" key="6">
    <source>
        <dbReference type="Proteomes" id="UP000478052"/>
    </source>
</evidence>
<dbReference type="InterPro" id="IPR031311">
    <property type="entry name" value="CHIT_BIND_RR_consensus"/>
</dbReference>
<sequence>MIKISACLLLTVSTVTPISVPSYPSSSYPSTPSYNQASAYTPAPPSYSPAPAYKPTPSYNPAPAYKPAVPVYKPAPSYKQAPAYSSPAYSAPSYSAPSYTAPSYSAPSYSAPSYSAPSYSSPSYSAPAPYKSQEPEYPAKPYNFEYSVNDYQTGDVKSQAEYSDGKNVKGYYSLIEADGTKRIVEYTADEYGFNAVVKKEGTPSYSAAAPAYKAPAYSAAPAYQSAPAYPMIIFAACVATALAQYDAPVAYKPVAYSAPKAYVPEPSYPPTPYNFEYSVNDPHTYDVKSQSEYSDGNGYVKGSYSLLEADGSTRTVEYTADDYNGFNAEVKNSAPAAYKPAHSAPAYAAPAYPAPAYPAPCR</sequence>
<dbReference type="OrthoDB" id="6628689at2759"/>
<comment type="caution">
    <text evidence="5">The sequence shown here is derived from an EMBL/GenBank/DDBJ whole genome shotgun (WGS) entry which is preliminary data.</text>
</comment>
<feature type="region of interest" description="Disordered" evidence="3">
    <location>
        <begin position="22"/>
        <end position="41"/>
    </location>
</feature>
<reference evidence="5 6" key="1">
    <citation type="submission" date="2019-08" db="EMBL/GenBank/DDBJ databases">
        <title>Whole genome of Aphis craccivora.</title>
        <authorList>
            <person name="Voronova N.V."/>
            <person name="Shulinski R.S."/>
            <person name="Bandarenka Y.V."/>
            <person name="Zhorov D.G."/>
            <person name="Warner D."/>
        </authorList>
    </citation>
    <scope>NUCLEOTIDE SEQUENCE [LARGE SCALE GENOMIC DNA]</scope>
    <source>
        <strain evidence="5">180601</strain>
        <tissue evidence="5">Whole Body</tissue>
    </source>
</reference>
<evidence type="ECO:0000256" key="2">
    <source>
        <dbReference type="PROSITE-ProRule" id="PRU00497"/>
    </source>
</evidence>
<keyword evidence="6" id="KW-1185">Reference proteome</keyword>
<proteinExistence type="predicted"/>
<gene>
    <name evidence="5" type="ORF">FWK35_00010170</name>
</gene>